<protein>
    <submittedName>
        <fullName evidence="2">Helix-turn-helix domain-containing protein</fullName>
    </submittedName>
</protein>
<evidence type="ECO:0000313" key="3">
    <source>
        <dbReference type="Proteomes" id="UP001589645"/>
    </source>
</evidence>
<gene>
    <name evidence="2" type="ORF">ACFFUV_10470</name>
</gene>
<keyword evidence="3" id="KW-1185">Reference proteome</keyword>
<evidence type="ECO:0000259" key="1">
    <source>
        <dbReference type="PROSITE" id="PS50943"/>
    </source>
</evidence>
<name>A0ABV5HMG6_9VIBR</name>
<dbReference type="EMBL" id="JBHMEP010000002">
    <property type="protein sequence ID" value="MFB9135383.1"/>
    <property type="molecule type" value="Genomic_DNA"/>
</dbReference>
<dbReference type="Proteomes" id="UP001589645">
    <property type="component" value="Unassembled WGS sequence"/>
</dbReference>
<dbReference type="Gene3D" id="1.10.260.40">
    <property type="entry name" value="lambda repressor-like DNA-binding domains"/>
    <property type="match status" value="1"/>
</dbReference>
<organism evidence="2 3">
    <name type="scientific">Vibrio olivae</name>
    <dbReference type="NCBI Taxonomy" id="1243002"/>
    <lineage>
        <taxon>Bacteria</taxon>
        <taxon>Pseudomonadati</taxon>
        <taxon>Pseudomonadota</taxon>
        <taxon>Gammaproteobacteria</taxon>
        <taxon>Vibrionales</taxon>
        <taxon>Vibrionaceae</taxon>
        <taxon>Vibrio</taxon>
    </lineage>
</organism>
<dbReference type="InterPro" id="IPR010982">
    <property type="entry name" value="Lambda_DNA-bd_dom_sf"/>
</dbReference>
<comment type="caution">
    <text evidence="2">The sequence shown here is derived from an EMBL/GenBank/DDBJ whole genome shotgun (WGS) entry which is preliminary data.</text>
</comment>
<dbReference type="CDD" id="cd00093">
    <property type="entry name" value="HTH_XRE"/>
    <property type="match status" value="1"/>
</dbReference>
<sequence length="117" mass="13572">MEFTQQDKEALYNVWMSQKAKMRITQMEFAKKLGLSQLEFSELLRGKRELSMSFIGQFCHLLHVEPERVVPSLKSSITETPKVVYLESRMSVDGEIQRAYIEGNQVVVEYAHTVKQS</sequence>
<proteinExistence type="predicted"/>
<evidence type="ECO:0000313" key="2">
    <source>
        <dbReference type="EMBL" id="MFB9135383.1"/>
    </source>
</evidence>
<dbReference type="SUPFAM" id="SSF47413">
    <property type="entry name" value="lambda repressor-like DNA-binding domains"/>
    <property type="match status" value="1"/>
</dbReference>
<dbReference type="InterPro" id="IPR001387">
    <property type="entry name" value="Cro/C1-type_HTH"/>
</dbReference>
<accession>A0ABV5HMG6</accession>
<feature type="domain" description="HTH cro/C1-type" evidence="1">
    <location>
        <begin position="21"/>
        <end position="69"/>
    </location>
</feature>
<reference evidence="2 3" key="1">
    <citation type="submission" date="2024-09" db="EMBL/GenBank/DDBJ databases">
        <authorList>
            <person name="Sun Q."/>
            <person name="Mori K."/>
        </authorList>
    </citation>
    <scope>NUCLEOTIDE SEQUENCE [LARGE SCALE GENOMIC DNA]</scope>
    <source>
        <strain evidence="2 3">CECT 8064</strain>
    </source>
</reference>
<dbReference type="PROSITE" id="PS50943">
    <property type="entry name" value="HTH_CROC1"/>
    <property type="match status" value="1"/>
</dbReference>
<dbReference type="RefSeq" id="WP_390192183.1">
    <property type="nucleotide sequence ID" value="NZ_JBHMEP010000002.1"/>
</dbReference>